<dbReference type="Proteomes" id="UP000214365">
    <property type="component" value="Unassembled WGS sequence"/>
</dbReference>
<evidence type="ECO:0000256" key="5">
    <source>
        <dbReference type="ARBA" id="ARBA00023180"/>
    </source>
</evidence>
<dbReference type="STRING" id="1441469.A0A1Q5QA07"/>
<dbReference type="PANTHER" id="PTHR11010:SF23">
    <property type="entry name" value="SERINE PEPTIDASE"/>
    <property type="match status" value="1"/>
</dbReference>
<keyword evidence="5" id="KW-0325">Glycoprotein</keyword>
<evidence type="ECO:0008006" key="9">
    <source>
        <dbReference type="Google" id="ProtNLM"/>
    </source>
</evidence>
<dbReference type="OrthoDB" id="1735038at2759"/>
<name>A0A1Q5QA07_TALAT</name>
<evidence type="ECO:0000256" key="1">
    <source>
        <dbReference type="ARBA" id="ARBA00011079"/>
    </source>
</evidence>
<sequence>MPSTISLIALCASWASVAAAFPKIPVAPAAASSSQADSYYSTGYFEQLLDHENPELGTFSQRYFWDTQYWNGPGSPVVLFQPGEASADGYQGYLTNETLSGLYAQEIGAATLILERESLIRYRYWGESSPVDVLTPKTMQHLTFKNALADTVNFAKNVQLPFDTTNQSSPDNVPWILVGGSYSGAQAGWVAATLPGTFWAYHASSAPVEAIWNYWQYFVPIQERLPQNCSTDLVNVMGYIDGILTGSNETAKQDLKNSFLLGDLRDDDFAEALAGGPYLGQTTAWQEAGEIYEFCDYLENVHATPAVNATAKGVGVTKALQGYIQWWTTQYFPGSCASYGYWTGEYETACYDSYNSSNPIYADESLDNVADRQWVWLCCNEPYGAWQDGAPDGTPSIVSRLITDDYFFRTCGTYFQPDDGYTYASYYGKRPNSVNAWTRGWSGTTERVIWAQGQYDPWREETVSSDFRPGGPLTSSEPNPIFIMANASHCYDLLYSNAEGNAGIMEVVQQELKQMRTWVEEFKPAGNGTSVVRRTLRDW</sequence>
<proteinExistence type="inferred from homology"/>
<evidence type="ECO:0000313" key="8">
    <source>
        <dbReference type="Proteomes" id="UP000214365"/>
    </source>
</evidence>
<evidence type="ECO:0000256" key="3">
    <source>
        <dbReference type="ARBA" id="ARBA00022729"/>
    </source>
</evidence>
<accession>A0A1Q5QA07</accession>
<dbReference type="RefSeq" id="XP_020122842.1">
    <property type="nucleotide sequence ID" value="XM_020261609.1"/>
</dbReference>
<comment type="similarity">
    <text evidence="1">Belongs to the peptidase S28 family.</text>
</comment>
<keyword evidence="2" id="KW-0645">Protease</keyword>
<dbReference type="Gene3D" id="3.40.50.1820">
    <property type="entry name" value="alpha/beta hydrolase"/>
    <property type="match status" value="2"/>
</dbReference>
<reference evidence="7 8" key="1">
    <citation type="submission" date="2015-06" db="EMBL/GenBank/DDBJ databases">
        <title>Talaromyces atroroseus IBT 11181 draft genome.</title>
        <authorList>
            <person name="Rasmussen K.B."/>
            <person name="Rasmussen S."/>
            <person name="Petersen B."/>
            <person name="Sicheritz-Ponten T."/>
            <person name="Mortensen U.H."/>
            <person name="Thrane U."/>
        </authorList>
    </citation>
    <scope>NUCLEOTIDE SEQUENCE [LARGE SCALE GENOMIC DNA]</scope>
    <source>
        <strain evidence="7 8">IBT 11181</strain>
    </source>
</reference>
<evidence type="ECO:0000256" key="4">
    <source>
        <dbReference type="ARBA" id="ARBA00022801"/>
    </source>
</evidence>
<keyword evidence="8" id="KW-1185">Reference proteome</keyword>
<organism evidence="7 8">
    <name type="scientific">Talaromyces atroroseus</name>
    <dbReference type="NCBI Taxonomy" id="1441469"/>
    <lineage>
        <taxon>Eukaryota</taxon>
        <taxon>Fungi</taxon>
        <taxon>Dikarya</taxon>
        <taxon>Ascomycota</taxon>
        <taxon>Pezizomycotina</taxon>
        <taxon>Eurotiomycetes</taxon>
        <taxon>Eurotiomycetidae</taxon>
        <taxon>Eurotiales</taxon>
        <taxon>Trichocomaceae</taxon>
        <taxon>Talaromyces</taxon>
        <taxon>Talaromyces sect. Trachyspermi</taxon>
    </lineage>
</organism>
<protein>
    <recommendedName>
        <fullName evidence="9">Serine peptidase</fullName>
    </recommendedName>
</protein>
<dbReference type="GO" id="GO:0070008">
    <property type="term" value="F:serine-type exopeptidase activity"/>
    <property type="evidence" value="ECO:0007669"/>
    <property type="project" value="InterPro"/>
</dbReference>
<evidence type="ECO:0000256" key="2">
    <source>
        <dbReference type="ARBA" id="ARBA00022670"/>
    </source>
</evidence>
<evidence type="ECO:0000313" key="7">
    <source>
        <dbReference type="EMBL" id="OKL62721.1"/>
    </source>
</evidence>
<keyword evidence="3 6" id="KW-0732">Signal</keyword>
<dbReference type="GO" id="GO:0006508">
    <property type="term" value="P:proteolysis"/>
    <property type="evidence" value="ECO:0007669"/>
    <property type="project" value="UniProtKB-KW"/>
</dbReference>
<dbReference type="InterPro" id="IPR029058">
    <property type="entry name" value="AB_hydrolase_fold"/>
</dbReference>
<dbReference type="Pfam" id="PF05577">
    <property type="entry name" value="Peptidase_S28"/>
    <property type="match status" value="1"/>
</dbReference>
<dbReference type="EMBL" id="LFMY01000002">
    <property type="protein sequence ID" value="OKL62721.1"/>
    <property type="molecule type" value="Genomic_DNA"/>
</dbReference>
<feature type="signal peptide" evidence="6">
    <location>
        <begin position="1"/>
        <end position="20"/>
    </location>
</feature>
<dbReference type="SUPFAM" id="SSF53474">
    <property type="entry name" value="alpha/beta-Hydrolases"/>
    <property type="match status" value="1"/>
</dbReference>
<dbReference type="GeneID" id="31001650"/>
<dbReference type="InterPro" id="IPR008758">
    <property type="entry name" value="Peptidase_S28"/>
</dbReference>
<dbReference type="PANTHER" id="PTHR11010">
    <property type="entry name" value="PROTEASE S28 PRO-X CARBOXYPEPTIDASE-RELATED"/>
    <property type="match status" value="1"/>
</dbReference>
<comment type="caution">
    <text evidence="7">The sequence shown here is derived from an EMBL/GenBank/DDBJ whole genome shotgun (WGS) entry which is preliminary data.</text>
</comment>
<keyword evidence="4" id="KW-0378">Hydrolase</keyword>
<gene>
    <name evidence="7" type="ORF">UA08_01895</name>
</gene>
<dbReference type="GO" id="GO:0008239">
    <property type="term" value="F:dipeptidyl-peptidase activity"/>
    <property type="evidence" value="ECO:0007669"/>
    <property type="project" value="TreeGrafter"/>
</dbReference>
<dbReference type="AlphaFoldDB" id="A0A1Q5QA07"/>
<feature type="chain" id="PRO_5012818469" description="Serine peptidase" evidence="6">
    <location>
        <begin position="21"/>
        <end position="539"/>
    </location>
</feature>
<evidence type="ECO:0000256" key="6">
    <source>
        <dbReference type="SAM" id="SignalP"/>
    </source>
</evidence>